<dbReference type="Proteomes" id="UP000477951">
    <property type="component" value="Unassembled WGS sequence"/>
</dbReference>
<accession>A0A6L6VD79</accession>
<dbReference type="EMBL" id="WPHR01000005">
    <property type="protein sequence ID" value="MUZ72851.1"/>
    <property type="molecule type" value="Genomic_DNA"/>
</dbReference>
<sequence>MSENRPDIQHPKPEALETLADDLRQRSEALNSRLLAGDGVEEDAALRAQIAEIAAGMIVFTARKEGEPSPIPALLAKPAPSADAPKPLLDRIRALAPDLLTD</sequence>
<dbReference type="AlphaFoldDB" id="A0A6L6VD79"/>
<protein>
    <submittedName>
        <fullName evidence="1">Uncharacterized protein</fullName>
    </submittedName>
</protein>
<organism evidence="1 2">
    <name type="scientific">Agrobacterium vitis</name>
    <name type="common">Rhizobium vitis</name>
    <dbReference type="NCBI Taxonomy" id="373"/>
    <lineage>
        <taxon>Bacteria</taxon>
        <taxon>Pseudomonadati</taxon>
        <taxon>Pseudomonadota</taxon>
        <taxon>Alphaproteobacteria</taxon>
        <taxon>Hyphomicrobiales</taxon>
        <taxon>Rhizobiaceae</taxon>
        <taxon>Rhizobium/Agrobacterium group</taxon>
        <taxon>Agrobacterium</taxon>
    </lineage>
</organism>
<evidence type="ECO:0000313" key="2">
    <source>
        <dbReference type="Proteomes" id="UP000477951"/>
    </source>
</evidence>
<proteinExistence type="predicted"/>
<name>A0A6L6VD79_AGRVI</name>
<dbReference type="RefSeq" id="WP_156614472.1">
    <property type="nucleotide sequence ID" value="NZ_WPHR01000005.1"/>
</dbReference>
<comment type="caution">
    <text evidence="1">The sequence shown here is derived from an EMBL/GenBank/DDBJ whole genome shotgun (WGS) entry which is preliminary data.</text>
</comment>
<reference evidence="1 2" key="1">
    <citation type="submission" date="2019-12" db="EMBL/GenBank/DDBJ databases">
        <title>Whole-genome sequencing of Allorhizobium vitis.</title>
        <authorList>
            <person name="Gan H.M."/>
            <person name="Szegedi E."/>
            <person name="Burr T."/>
            <person name="Savka M.A."/>
        </authorList>
    </citation>
    <scope>NUCLEOTIDE SEQUENCE [LARGE SCALE GENOMIC DNA]</scope>
    <source>
        <strain evidence="1 2">CG516</strain>
    </source>
</reference>
<gene>
    <name evidence="1" type="ORF">GOZ90_09165</name>
</gene>
<evidence type="ECO:0000313" key="1">
    <source>
        <dbReference type="EMBL" id="MUZ72851.1"/>
    </source>
</evidence>